<reference evidence="4 5" key="1">
    <citation type="journal article" date="2021" name="bioRxiv">
        <title>Chromosome-scale and haplotype-resolved genome assembly of a tetraploid potato cultivar.</title>
        <authorList>
            <person name="Sun H."/>
            <person name="Jiao W.-B."/>
            <person name="Krause K."/>
            <person name="Campoy J.A."/>
            <person name="Goel M."/>
            <person name="Folz-Donahue K."/>
            <person name="Kukat C."/>
            <person name="Huettel B."/>
            <person name="Schneeberger K."/>
        </authorList>
    </citation>
    <scope>NUCLEOTIDE SEQUENCE [LARGE SCALE GENOMIC DNA]</scope>
    <source>
        <strain evidence="4">SolTubOtavaFocal</strain>
        <tissue evidence="4">Leaves</tissue>
    </source>
</reference>
<name>A0ABQ7WJS5_SOLTU</name>
<keyword evidence="5" id="KW-1185">Reference proteome</keyword>
<comment type="caution">
    <text evidence="4">The sequence shown here is derived from an EMBL/GenBank/DDBJ whole genome shotgun (WGS) entry which is preliminary data.</text>
</comment>
<feature type="domain" description="Transposase-associated" evidence="3">
    <location>
        <begin position="2"/>
        <end position="45"/>
    </location>
</feature>
<evidence type="ECO:0000259" key="3">
    <source>
        <dbReference type="Pfam" id="PF13963"/>
    </source>
</evidence>
<feature type="compositionally biased region" description="Acidic residues" evidence="1">
    <location>
        <begin position="568"/>
        <end position="596"/>
    </location>
</feature>
<accession>A0ABQ7WJS5</accession>
<dbReference type="PANTHER" id="PTHR48258">
    <property type="entry name" value="DUF4218 DOMAIN-CONTAINING PROTEIN-RELATED"/>
    <property type="match status" value="1"/>
</dbReference>
<dbReference type="Pfam" id="PF13952">
    <property type="entry name" value="DUF4216"/>
    <property type="match status" value="1"/>
</dbReference>
<organism evidence="4 5">
    <name type="scientific">Solanum tuberosum</name>
    <name type="common">Potato</name>
    <dbReference type="NCBI Taxonomy" id="4113"/>
    <lineage>
        <taxon>Eukaryota</taxon>
        <taxon>Viridiplantae</taxon>
        <taxon>Streptophyta</taxon>
        <taxon>Embryophyta</taxon>
        <taxon>Tracheophyta</taxon>
        <taxon>Spermatophyta</taxon>
        <taxon>Magnoliopsida</taxon>
        <taxon>eudicotyledons</taxon>
        <taxon>Gunneridae</taxon>
        <taxon>Pentapetalae</taxon>
        <taxon>asterids</taxon>
        <taxon>lamiids</taxon>
        <taxon>Solanales</taxon>
        <taxon>Solanaceae</taxon>
        <taxon>Solanoideae</taxon>
        <taxon>Solaneae</taxon>
        <taxon>Solanum</taxon>
    </lineage>
</organism>
<feature type="domain" description="DUF4216" evidence="2">
    <location>
        <begin position="416"/>
        <end position="494"/>
    </location>
</feature>
<evidence type="ECO:0008006" key="6">
    <source>
        <dbReference type="Google" id="ProtNLM"/>
    </source>
</evidence>
<evidence type="ECO:0000259" key="2">
    <source>
        <dbReference type="Pfam" id="PF13952"/>
    </source>
</evidence>
<evidence type="ECO:0000313" key="5">
    <source>
        <dbReference type="Proteomes" id="UP000826656"/>
    </source>
</evidence>
<feature type="region of interest" description="Disordered" evidence="1">
    <location>
        <begin position="564"/>
        <end position="596"/>
    </location>
</feature>
<dbReference type="InterPro" id="IPR029480">
    <property type="entry name" value="Transpos_assoc"/>
</dbReference>
<proteinExistence type="predicted"/>
<evidence type="ECO:0000313" key="4">
    <source>
        <dbReference type="EMBL" id="KAH0781002.1"/>
    </source>
</evidence>
<dbReference type="Pfam" id="PF13963">
    <property type="entry name" value="Transpos_assoc"/>
    <property type="match status" value="1"/>
</dbReference>
<protein>
    <recommendedName>
        <fullName evidence="6">Transposase-associated domain-containing protein</fullName>
    </recommendedName>
</protein>
<evidence type="ECO:0000256" key="1">
    <source>
        <dbReference type="SAM" id="MobiDB-lite"/>
    </source>
</evidence>
<gene>
    <name evidence="4" type="ORF">KY290_000600</name>
</gene>
<sequence length="596" mass="68953">MSGDEVRCPCKKCHNINYMDIETVKLHLFRFGFVENYFVWKYQGEKEVISEIASDLPGGTQPGLGDNPYRQMVLDAAGSNFGQGSYSQCYRNIEPESSYHYEPSMEEVPDLSMEEEPNPDSQRFYDLLQSADRELYPGSSLSQLALVSRMLNIKMENTLSQRGYNQMMQLFKEALPEGHTVTRSPPPVRTGQEILNQICELGIRKVTELDAEEVNKRLCNKASVEGSICEAYLMAESTQFFSHYFEPHVMSRHHNVSRNDDGGVMKDDEENLSIFTHPGRLSGEAKKRDLSLEEIKAAQTYILLNCQEVEPFVSMYVQRLQEEFPNLSQDQIDESLETYFSVWFKEYVRSNHIENEYLRSLAHGPLISVYSYPVCFVNGYKFHTVHRGSARSTMNSGVCISDPNTGDYYGRIQEIIQVEYRRAPLKQVMLFKCEWFDPALNIGVKVHNQYKLVDVNHRRRFKKYEPFILAMQATQVCYMSYPSTKKDKDDWLAVLKVNPRDVIELPDEGVITIPEPNLPFQVEEVEVHEIDMNIIVDETILLHDPNGEAIEMDEPIDYGLFPEHHELDEEFTEDEYETENESEEGDEEFEEEIDTD</sequence>
<dbReference type="EMBL" id="JAIVGD010000001">
    <property type="protein sequence ID" value="KAH0781002.1"/>
    <property type="molecule type" value="Genomic_DNA"/>
</dbReference>
<dbReference type="PANTHER" id="PTHR48258:SF4">
    <property type="entry name" value="DUF4216 DOMAIN-CONTAINING PROTEIN"/>
    <property type="match status" value="1"/>
</dbReference>
<dbReference type="InterPro" id="IPR025312">
    <property type="entry name" value="DUF4216"/>
</dbReference>
<dbReference type="Proteomes" id="UP000826656">
    <property type="component" value="Unassembled WGS sequence"/>
</dbReference>